<sequence length="257" mass="26037">MTVQVAAPARRPARSTAAQRAYQRRSRRTAHLAAESTTPARARRSGRVAARIPFVATIIALLGIGMAVTLLLTTRAAEDSYQLSAARDYNQRLVQERAVLQRDVQAGNSAPVLAMQAAKLGMIPTGEVARLVVGDDGGVRVVGTPAPAEGAPAAPLNPPSPDDRTRAQLPPLAGSAGSENPRPVTPSAGADRSAAPSGAAGGEAPTATTSPLTPPSAESAPAPESATPSPGNAGAAPGQPEQLVPVTPATQAEDGRR</sequence>
<name>A0A098BMW8_9NOCA</name>
<accession>A0A098BMW8</accession>
<dbReference type="AlphaFoldDB" id="A0A098BMW8"/>
<organism evidence="3 4">
    <name type="scientific">Rhodococcus ruber</name>
    <dbReference type="NCBI Taxonomy" id="1830"/>
    <lineage>
        <taxon>Bacteria</taxon>
        <taxon>Bacillati</taxon>
        <taxon>Actinomycetota</taxon>
        <taxon>Actinomycetes</taxon>
        <taxon>Mycobacteriales</taxon>
        <taxon>Nocardiaceae</taxon>
        <taxon>Rhodococcus</taxon>
    </lineage>
</organism>
<dbReference type="RefSeq" id="WP_029540031.1">
    <property type="nucleotide sequence ID" value="NZ_JACVXT010000010.1"/>
</dbReference>
<feature type="compositionally biased region" description="Low complexity" evidence="1">
    <location>
        <begin position="186"/>
        <end position="230"/>
    </location>
</feature>
<dbReference type="Proteomes" id="UP000042997">
    <property type="component" value="Unassembled WGS sequence"/>
</dbReference>
<gene>
    <name evidence="3" type="ORF">RHRU231_480109</name>
</gene>
<keyword evidence="2" id="KW-0472">Membrane</keyword>
<feature type="compositionally biased region" description="Low complexity" evidence="1">
    <location>
        <begin position="1"/>
        <end position="21"/>
    </location>
</feature>
<feature type="region of interest" description="Disordered" evidence="1">
    <location>
        <begin position="1"/>
        <end position="42"/>
    </location>
</feature>
<reference evidence="3 4" key="1">
    <citation type="journal article" date="2014" name="Genome Announc.">
        <title>Draft Genome Sequence of Propane- and Butane-Oxidizing Actinobacterium Rhodococcus ruber IEGM 231.</title>
        <authorList>
            <person name="Ivshina I.B."/>
            <person name="Kuyukina M.S."/>
            <person name="Krivoruchko A.V."/>
            <person name="Barbe V."/>
            <person name="Fischer C."/>
        </authorList>
    </citation>
    <scope>NUCLEOTIDE SEQUENCE [LARGE SCALE GENOMIC DNA]</scope>
</reference>
<keyword evidence="2" id="KW-0812">Transmembrane</keyword>
<evidence type="ECO:0000256" key="1">
    <source>
        <dbReference type="SAM" id="MobiDB-lite"/>
    </source>
</evidence>
<proteinExistence type="predicted"/>
<keyword evidence="2" id="KW-1133">Transmembrane helix</keyword>
<evidence type="ECO:0000313" key="4">
    <source>
        <dbReference type="Proteomes" id="UP000042997"/>
    </source>
</evidence>
<dbReference type="eggNOG" id="COG2919">
    <property type="taxonomic scope" value="Bacteria"/>
</dbReference>
<feature type="compositionally biased region" description="Low complexity" evidence="1">
    <location>
        <begin position="142"/>
        <end position="154"/>
    </location>
</feature>
<evidence type="ECO:0000256" key="2">
    <source>
        <dbReference type="SAM" id="Phobius"/>
    </source>
</evidence>
<dbReference type="EMBL" id="CCSD01000059">
    <property type="protein sequence ID" value="CDZ89562.1"/>
    <property type="molecule type" value="Genomic_DNA"/>
</dbReference>
<evidence type="ECO:0000313" key="3">
    <source>
        <dbReference type="EMBL" id="CDZ89562.1"/>
    </source>
</evidence>
<feature type="region of interest" description="Disordered" evidence="1">
    <location>
        <begin position="142"/>
        <end position="257"/>
    </location>
</feature>
<protein>
    <submittedName>
        <fullName evidence="3">Uncharacterized protein</fullName>
    </submittedName>
</protein>
<feature type="transmembrane region" description="Helical" evidence="2">
    <location>
        <begin position="48"/>
        <end position="72"/>
    </location>
</feature>